<dbReference type="WBParaSite" id="SPAL_0001757600.1">
    <property type="protein sequence ID" value="SPAL_0001757600.1"/>
    <property type="gene ID" value="SPAL_0001757600"/>
</dbReference>
<dbReference type="SUPFAM" id="SSF52540">
    <property type="entry name" value="P-loop containing nucleoside triphosphate hydrolases"/>
    <property type="match status" value="1"/>
</dbReference>
<dbReference type="Gene3D" id="3.40.50.300">
    <property type="entry name" value="P-loop containing nucleotide triphosphate hydrolases"/>
    <property type="match status" value="1"/>
</dbReference>
<accession>A0A0N5CIC2</accession>
<dbReference type="AlphaFoldDB" id="A0A0N5CIC2"/>
<keyword evidence="1" id="KW-1185">Reference proteome</keyword>
<reference evidence="2" key="1">
    <citation type="submission" date="2017-02" db="UniProtKB">
        <authorList>
            <consortium name="WormBaseParasite"/>
        </authorList>
    </citation>
    <scope>IDENTIFICATION</scope>
</reference>
<organism evidence="1 2">
    <name type="scientific">Strongyloides papillosus</name>
    <name type="common">Intestinal threadworm</name>
    <dbReference type="NCBI Taxonomy" id="174720"/>
    <lineage>
        <taxon>Eukaryota</taxon>
        <taxon>Metazoa</taxon>
        <taxon>Ecdysozoa</taxon>
        <taxon>Nematoda</taxon>
        <taxon>Chromadorea</taxon>
        <taxon>Rhabditida</taxon>
        <taxon>Tylenchina</taxon>
        <taxon>Panagrolaimomorpha</taxon>
        <taxon>Strongyloidoidea</taxon>
        <taxon>Strongyloididae</taxon>
        <taxon>Strongyloides</taxon>
    </lineage>
</organism>
<proteinExistence type="predicted"/>
<evidence type="ECO:0000313" key="1">
    <source>
        <dbReference type="Proteomes" id="UP000046392"/>
    </source>
</evidence>
<name>A0A0N5CIC2_STREA</name>
<protein>
    <submittedName>
        <fullName evidence="2">Phage protein</fullName>
    </submittedName>
</protein>
<dbReference type="InterPro" id="IPR027417">
    <property type="entry name" value="P-loop_NTPase"/>
</dbReference>
<evidence type="ECO:0000313" key="2">
    <source>
        <dbReference type="WBParaSite" id="SPAL_0001757600.1"/>
    </source>
</evidence>
<sequence>MLKTIKNNYDAQLISNSATLTRQTIDAISEDCMVKSNIVVRCSSFKFNHIYYKIRNEDFISFTEYADGLVNLPHAEKTKNKEAWEFSDYGILLTVPSNLIGVNFKGCDVMIFHKISVSLSDLYQDFGRLARDLDIGIGIIYITRSSINNHINISTRKIKSIADTAEYWSDDDIDDDS</sequence>
<dbReference type="Proteomes" id="UP000046392">
    <property type="component" value="Unplaced"/>
</dbReference>